<dbReference type="InterPro" id="IPR002813">
    <property type="entry name" value="Arg_biosynth_ArgJ"/>
</dbReference>
<dbReference type="FunFam" id="3.30.2330.10:FF:000001">
    <property type="entry name" value="Arginine biosynthesis bifunctional protein ArgJ, mitochondrial"/>
    <property type="match status" value="1"/>
</dbReference>
<dbReference type="Gene3D" id="3.60.70.12">
    <property type="entry name" value="L-amino peptidase D-ALA esterase/amidase"/>
    <property type="match status" value="1"/>
</dbReference>
<dbReference type="HAMAP" id="MF_01106">
    <property type="entry name" value="ArgJ"/>
    <property type="match status" value="1"/>
</dbReference>
<dbReference type="PANTHER" id="PTHR23100">
    <property type="entry name" value="ARGININE BIOSYNTHESIS BIFUNCTIONAL PROTEIN ARGJ"/>
    <property type="match status" value="1"/>
</dbReference>
<dbReference type="InterPro" id="IPR016117">
    <property type="entry name" value="ArgJ-like_dom_sf"/>
</dbReference>
<name>A0A7X3FL85_9BACL</name>
<evidence type="ECO:0000256" key="1">
    <source>
        <dbReference type="ARBA" id="ARBA00004496"/>
    </source>
</evidence>
<comment type="function">
    <text evidence="12 13">Catalyzes two activities which are involved in the cyclic version of arginine biosynthesis: the synthesis of N-acetylglutamate from glutamate and acetyl-CoA as the acetyl donor, and of ornithine by transacetylation between N(2)-acetylornithine and glutamate.</text>
</comment>
<evidence type="ECO:0000256" key="12">
    <source>
        <dbReference type="ARBA" id="ARBA00054976"/>
    </source>
</evidence>
<dbReference type="SUPFAM" id="SSF56266">
    <property type="entry name" value="DmpA/ArgJ-like"/>
    <property type="match status" value="1"/>
</dbReference>
<feature type="active site" description="Nucleophile" evidence="13">
    <location>
        <position position="195"/>
    </location>
</feature>
<gene>
    <name evidence="13 14" type="primary">argJ</name>
    <name evidence="14" type="ORF">EDM21_18895</name>
</gene>
<dbReference type="GO" id="GO:0005737">
    <property type="term" value="C:cytoplasm"/>
    <property type="evidence" value="ECO:0007669"/>
    <property type="project" value="UniProtKB-SubCell"/>
</dbReference>
<dbReference type="UniPathway" id="UPA00068">
    <property type="reaction ID" value="UER00106"/>
</dbReference>
<evidence type="ECO:0000256" key="6">
    <source>
        <dbReference type="ARBA" id="ARBA00022679"/>
    </source>
</evidence>
<feature type="binding site" evidence="13">
    <location>
        <position position="195"/>
    </location>
    <ligand>
        <name>substrate</name>
    </ligand>
</feature>
<dbReference type="EMBL" id="RHLK01000013">
    <property type="protein sequence ID" value="MVP01564.1"/>
    <property type="molecule type" value="Genomic_DNA"/>
</dbReference>
<dbReference type="AlphaFoldDB" id="A0A7X3FL85"/>
<evidence type="ECO:0000313" key="15">
    <source>
        <dbReference type="Proteomes" id="UP000490800"/>
    </source>
</evidence>
<evidence type="ECO:0000256" key="9">
    <source>
        <dbReference type="ARBA" id="ARBA00023315"/>
    </source>
</evidence>
<evidence type="ECO:0000256" key="8">
    <source>
        <dbReference type="ARBA" id="ARBA00023268"/>
    </source>
</evidence>
<feature type="binding site" evidence="13">
    <location>
        <position position="158"/>
    </location>
    <ligand>
        <name>substrate</name>
    </ligand>
</feature>
<evidence type="ECO:0000256" key="2">
    <source>
        <dbReference type="ARBA" id="ARBA00006774"/>
    </source>
</evidence>
<evidence type="ECO:0000256" key="13">
    <source>
        <dbReference type="HAMAP-Rule" id="MF_01106"/>
    </source>
</evidence>
<accession>A0A7X3FL85</accession>
<dbReference type="FunFam" id="3.10.20.340:FF:000001">
    <property type="entry name" value="Arginine biosynthesis bifunctional protein ArgJ, chloroplastic"/>
    <property type="match status" value="1"/>
</dbReference>
<keyword evidence="9 13" id="KW-0012">Acyltransferase</keyword>
<comment type="subcellular location">
    <subcellularLocation>
        <location evidence="1 13">Cytoplasm</location>
    </subcellularLocation>
</comment>
<dbReference type="GO" id="GO:0004358">
    <property type="term" value="F:L-glutamate N-acetyltransferase activity, acting on acetyl-L-ornithine as donor"/>
    <property type="evidence" value="ECO:0007669"/>
    <property type="project" value="UniProtKB-UniRule"/>
</dbReference>
<evidence type="ECO:0000256" key="5">
    <source>
        <dbReference type="ARBA" id="ARBA00022605"/>
    </source>
</evidence>
<keyword evidence="13" id="KW-0963">Cytoplasm</keyword>
<feature type="site" description="Involved in the stabilization of negative charge on the oxyanion by the formation of the oxyanion hole" evidence="13">
    <location>
        <position position="121"/>
    </location>
</feature>
<evidence type="ECO:0000256" key="11">
    <source>
        <dbReference type="ARBA" id="ARBA00049439"/>
    </source>
</evidence>
<dbReference type="GO" id="GO:0006592">
    <property type="term" value="P:ornithine biosynthetic process"/>
    <property type="evidence" value="ECO:0007669"/>
    <property type="project" value="TreeGrafter"/>
</dbReference>
<evidence type="ECO:0000256" key="7">
    <source>
        <dbReference type="ARBA" id="ARBA00022813"/>
    </source>
</evidence>
<dbReference type="EC" id="2.3.1.1" evidence="13"/>
<keyword evidence="7 13" id="KW-0068">Autocatalytic cleavage</keyword>
<comment type="pathway">
    <text evidence="13">Amino-acid biosynthesis; L-arginine biosynthesis; N(2)-acetyl-L-ornithine from L-glutamate: step 1/4.</text>
</comment>
<keyword evidence="4 13" id="KW-0055">Arginine biosynthesis</keyword>
<keyword evidence="5 13" id="KW-0028">Amino-acid biosynthesis</keyword>
<dbReference type="GO" id="GO:0006526">
    <property type="term" value="P:L-arginine biosynthetic process"/>
    <property type="evidence" value="ECO:0007669"/>
    <property type="project" value="UniProtKB-UniRule"/>
</dbReference>
<dbReference type="FunFam" id="3.60.70.12:FF:000001">
    <property type="entry name" value="Arginine biosynthesis bifunctional protein ArgJ, chloroplastic"/>
    <property type="match status" value="1"/>
</dbReference>
<dbReference type="NCBIfam" id="TIGR00120">
    <property type="entry name" value="ArgJ"/>
    <property type="match status" value="1"/>
</dbReference>
<feature type="binding site" evidence="13">
    <location>
        <position position="281"/>
    </location>
    <ligand>
        <name>substrate</name>
    </ligand>
</feature>
<sequence length="408" mass="42611">MTLLGRFTVVPDGTVTTPQGFRAGGLHCGLKKTERYDLGAIVCDVPAAVAAVYTLNAFQAAPLLVTQESVAAGGKLQAMLVNSGNANACTGEQGLADAREMRAALARQLGLAENLVGVTSTGVIGELLPMPKVLSGIEALPEKVHAEGGDDFCQAILTTDLVKKVACVRVNVGGREVHVAGAAKGSGMIHPNMATMLGFVTTDANISSEHLQQLLSAATDSTFNMITVDGDTSTNDMVVVMASGLAGGDALTPDHPDWEAFAVAFGYVSEHLAKMIARDGEGATKLIEVNVLGAASRDAARAIAKTVIGSSLVKTACFGADANWGRIIAAVGRAGQPVQTETVDVQLGDIMVLSQSRPVKFDEDRAEEYLKGDFVQINVNLHMGNSSATAWGCDLTYDYVRINAAYRT</sequence>
<feature type="binding site" evidence="13">
    <location>
        <position position="408"/>
    </location>
    <ligand>
        <name>substrate</name>
    </ligand>
</feature>
<proteinExistence type="inferred from homology"/>
<feature type="binding site" evidence="13">
    <location>
        <position position="184"/>
    </location>
    <ligand>
        <name>substrate</name>
    </ligand>
</feature>
<keyword evidence="15" id="KW-1185">Reference proteome</keyword>
<feature type="chain" id="PRO_5031642602" description="Arginine biosynthesis bifunctional protein ArgJ beta chain" evidence="13">
    <location>
        <begin position="195"/>
        <end position="408"/>
    </location>
</feature>
<organism evidence="14 15">
    <name type="scientific">Paenibacillus lutrae</name>
    <dbReference type="NCBI Taxonomy" id="2078573"/>
    <lineage>
        <taxon>Bacteria</taxon>
        <taxon>Bacillati</taxon>
        <taxon>Bacillota</taxon>
        <taxon>Bacilli</taxon>
        <taxon>Bacillales</taxon>
        <taxon>Paenibacillaceae</taxon>
        <taxon>Paenibacillus</taxon>
    </lineage>
</organism>
<comment type="pathway">
    <text evidence="13">Amino-acid biosynthesis; L-arginine biosynthesis; L-ornithine and N-acetyl-L-glutamate from L-glutamate and N(2)-acetyl-L-ornithine (cyclic): step 1/1.</text>
</comment>
<dbReference type="OrthoDB" id="9804242at2"/>
<dbReference type="PANTHER" id="PTHR23100:SF0">
    <property type="entry name" value="ARGININE BIOSYNTHESIS BIFUNCTIONAL PROTEIN ARGJ, MITOCHONDRIAL"/>
    <property type="match status" value="1"/>
</dbReference>
<feature type="site" description="Involved in the stabilization of negative charge on the oxyanion by the formation of the oxyanion hole" evidence="13">
    <location>
        <position position="122"/>
    </location>
</feature>
<comment type="similarity">
    <text evidence="2 13">Belongs to the ArgJ family.</text>
</comment>
<dbReference type="Proteomes" id="UP000490800">
    <property type="component" value="Unassembled WGS sequence"/>
</dbReference>
<comment type="catalytic activity">
    <reaction evidence="10 13">
        <text>L-glutamate + acetyl-CoA = N-acetyl-L-glutamate + CoA + H(+)</text>
        <dbReference type="Rhea" id="RHEA:24292"/>
        <dbReference type="ChEBI" id="CHEBI:15378"/>
        <dbReference type="ChEBI" id="CHEBI:29985"/>
        <dbReference type="ChEBI" id="CHEBI:44337"/>
        <dbReference type="ChEBI" id="CHEBI:57287"/>
        <dbReference type="ChEBI" id="CHEBI:57288"/>
        <dbReference type="EC" id="2.3.1.1"/>
    </reaction>
</comment>
<dbReference type="RefSeq" id="WP_157338009.1">
    <property type="nucleotide sequence ID" value="NZ_RHLK01000013.1"/>
</dbReference>
<dbReference type="Gene3D" id="3.10.20.340">
    <property type="entry name" value="ArgJ beta chain, C-terminal domain"/>
    <property type="match status" value="1"/>
</dbReference>
<dbReference type="Pfam" id="PF01960">
    <property type="entry name" value="ArgJ"/>
    <property type="match status" value="1"/>
</dbReference>
<evidence type="ECO:0000256" key="10">
    <source>
        <dbReference type="ARBA" id="ARBA00048372"/>
    </source>
</evidence>
<dbReference type="Gene3D" id="3.30.2330.10">
    <property type="entry name" value="arginine biosynthesis bifunctional protein suprefamily"/>
    <property type="match status" value="1"/>
</dbReference>
<comment type="caution">
    <text evidence="14">The sequence shown here is derived from an EMBL/GenBank/DDBJ whole genome shotgun (WGS) entry which is preliminary data.</text>
</comment>
<protein>
    <recommendedName>
        <fullName evidence="13">Arginine biosynthesis bifunctional protein ArgJ</fullName>
    </recommendedName>
    <domain>
        <recommendedName>
            <fullName evidence="13">Glutamate N-acetyltransferase</fullName>
            <ecNumber evidence="13">2.3.1.35</ecNumber>
        </recommendedName>
        <alternativeName>
            <fullName evidence="13">Ornithine acetyltransferase</fullName>
            <shortName evidence="13">OATase</shortName>
        </alternativeName>
        <alternativeName>
            <fullName evidence="13">Ornithine transacetylase</fullName>
        </alternativeName>
    </domain>
    <domain>
        <recommendedName>
            <fullName evidence="13">Amino-acid acetyltransferase</fullName>
            <ecNumber evidence="13">2.3.1.1</ecNumber>
        </recommendedName>
        <alternativeName>
            <fullName evidence="13">N-acetylglutamate synthase</fullName>
            <shortName evidence="13">AGSase</shortName>
        </alternativeName>
    </domain>
    <component>
        <recommendedName>
            <fullName evidence="13">Arginine biosynthesis bifunctional protein ArgJ alpha chain</fullName>
        </recommendedName>
    </component>
    <component>
        <recommendedName>
            <fullName evidence="13">Arginine biosynthesis bifunctional protein ArgJ beta chain</fullName>
        </recommendedName>
    </component>
</protein>
<evidence type="ECO:0000256" key="4">
    <source>
        <dbReference type="ARBA" id="ARBA00022571"/>
    </source>
</evidence>
<dbReference type="CDD" id="cd02152">
    <property type="entry name" value="OAT"/>
    <property type="match status" value="1"/>
</dbReference>
<dbReference type="InterPro" id="IPR042195">
    <property type="entry name" value="ArgJ_beta_C"/>
</dbReference>
<comment type="subunit">
    <text evidence="3 13">Heterotetramer of two alpha and two beta chains.</text>
</comment>
<feature type="chain" id="PRO_5031642603" description="Arginine biosynthesis bifunctional protein ArgJ alpha chain" evidence="13">
    <location>
        <begin position="1"/>
        <end position="194"/>
    </location>
</feature>
<evidence type="ECO:0000256" key="3">
    <source>
        <dbReference type="ARBA" id="ARBA00011475"/>
    </source>
</evidence>
<keyword evidence="8 13" id="KW-0511">Multifunctional enzyme</keyword>
<evidence type="ECO:0000313" key="14">
    <source>
        <dbReference type="EMBL" id="MVP01564.1"/>
    </source>
</evidence>
<dbReference type="EC" id="2.3.1.35" evidence="13"/>
<keyword evidence="6 13" id="KW-0808">Transferase</keyword>
<dbReference type="NCBIfam" id="NF003802">
    <property type="entry name" value="PRK05388.1"/>
    <property type="match status" value="1"/>
</dbReference>
<dbReference type="GO" id="GO:0004042">
    <property type="term" value="F:L-glutamate N-acetyltransferase activity"/>
    <property type="evidence" value="ECO:0007669"/>
    <property type="project" value="UniProtKB-UniRule"/>
</dbReference>
<reference evidence="14 15" key="1">
    <citation type="journal article" date="2019" name="Microorganisms">
        <title>Paenibacillus lutrae sp. nov., A Chitinolytic Species Isolated from A River Otter in Castril Natural Park, Granada, Spain.</title>
        <authorList>
            <person name="Rodriguez M."/>
            <person name="Reina J.C."/>
            <person name="Bejar V."/>
            <person name="Llamas I."/>
        </authorList>
    </citation>
    <scope>NUCLEOTIDE SEQUENCE [LARGE SCALE GENOMIC DNA]</scope>
    <source>
        <strain evidence="14 15">N10</strain>
    </source>
</reference>
<feature type="site" description="Cleavage; by autolysis" evidence="13">
    <location>
        <begin position="194"/>
        <end position="195"/>
    </location>
</feature>
<comment type="catalytic activity">
    <reaction evidence="11 13">
        <text>N(2)-acetyl-L-ornithine + L-glutamate = N-acetyl-L-glutamate + L-ornithine</text>
        <dbReference type="Rhea" id="RHEA:15349"/>
        <dbReference type="ChEBI" id="CHEBI:29985"/>
        <dbReference type="ChEBI" id="CHEBI:44337"/>
        <dbReference type="ChEBI" id="CHEBI:46911"/>
        <dbReference type="ChEBI" id="CHEBI:57805"/>
        <dbReference type="EC" id="2.3.1.35"/>
    </reaction>
</comment>
<feature type="binding site" evidence="13">
    <location>
        <position position="403"/>
    </location>
    <ligand>
        <name>substrate</name>
    </ligand>
</feature>